<evidence type="ECO:0000256" key="5">
    <source>
        <dbReference type="ARBA" id="ARBA00023015"/>
    </source>
</evidence>
<dbReference type="InterPro" id="IPR009057">
    <property type="entry name" value="Homeodomain-like_sf"/>
</dbReference>
<evidence type="ECO:0000313" key="11">
    <source>
        <dbReference type="EMBL" id="SNX60269.1"/>
    </source>
</evidence>
<evidence type="ECO:0000259" key="10">
    <source>
        <dbReference type="PROSITE" id="PS50110"/>
    </source>
</evidence>
<dbReference type="CDD" id="cd00009">
    <property type="entry name" value="AAA"/>
    <property type="match status" value="1"/>
</dbReference>
<gene>
    <name evidence="11" type="ORF">SAMN06296273_1733</name>
</gene>
<dbReference type="PROSITE" id="PS00688">
    <property type="entry name" value="SIGMA54_INTERACT_3"/>
    <property type="match status" value="1"/>
</dbReference>
<sequence>MKTLPILVVEDDQDLLEAICTSLKLSGFETSAACNGNDAMQVLQERQIGMVVSDVQMKPVDGFTLLTKIKAFDPELPVLLMTAYADIEKAVAAMRIGACDYLLKPFDPDSLLAQIKRHALSESEQDDKVVAKDPHTRSLLSLAKRVAQSPATVMLTGESGCGKEVIARFIHQHSVRSAKPFVAINCAAIPENLLEATLFGYEKGSFTGAAQAQPGKFEQAQGGTLLLDEISEMPLELQAKLLRVLQEREVERVGGHKAIKLDIRVLATSNRDMMAMVKNGRFREDLYYRLNVFPIEIPSLRERPLDIEPLAQRILATAAVGSEKPSCRMTQPAIKKLTRYSWPGNVRELENVMQRAMILAMDNNIIDVEHIHLPETVSVHEKNQMTTESSIQDIKALERKHILETLEAVNGSRKLAVKKLGISERTLRYKLQQYRMTT</sequence>
<dbReference type="GO" id="GO:0006355">
    <property type="term" value="P:regulation of DNA-templated transcription"/>
    <property type="evidence" value="ECO:0007669"/>
    <property type="project" value="InterPro"/>
</dbReference>
<dbReference type="FunFam" id="3.40.50.300:FF:000006">
    <property type="entry name" value="DNA-binding transcriptional regulator NtrC"/>
    <property type="match status" value="1"/>
</dbReference>
<dbReference type="SMART" id="SM00448">
    <property type="entry name" value="REC"/>
    <property type="match status" value="1"/>
</dbReference>
<dbReference type="GO" id="GO:0043565">
    <property type="term" value="F:sequence-specific DNA binding"/>
    <property type="evidence" value="ECO:0007669"/>
    <property type="project" value="InterPro"/>
</dbReference>
<dbReference type="InterPro" id="IPR027417">
    <property type="entry name" value="P-loop_NTPase"/>
</dbReference>
<evidence type="ECO:0000256" key="7">
    <source>
        <dbReference type="ARBA" id="ARBA00023163"/>
    </source>
</evidence>
<dbReference type="InterPro" id="IPR003593">
    <property type="entry name" value="AAA+_ATPase"/>
</dbReference>
<name>A0A285BYH2_9PROT</name>
<dbReference type="Gene3D" id="3.40.50.2300">
    <property type="match status" value="1"/>
</dbReference>
<accession>A0A285BYH2</accession>
<evidence type="ECO:0000256" key="6">
    <source>
        <dbReference type="ARBA" id="ARBA00023125"/>
    </source>
</evidence>
<dbReference type="InterPro" id="IPR002197">
    <property type="entry name" value="HTH_Fis"/>
</dbReference>
<dbReference type="InterPro" id="IPR025944">
    <property type="entry name" value="Sigma_54_int_dom_CS"/>
</dbReference>
<dbReference type="SMART" id="SM00382">
    <property type="entry name" value="AAA"/>
    <property type="match status" value="1"/>
</dbReference>
<dbReference type="Gene3D" id="1.10.10.60">
    <property type="entry name" value="Homeodomain-like"/>
    <property type="match status" value="1"/>
</dbReference>
<dbReference type="InterPro" id="IPR025943">
    <property type="entry name" value="Sigma_54_int_dom_ATP-bd_2"/>
</dbReference>
<dbReference type="InterPro" id="IPR001789">
    <property type="entry name" value="Sig_transdc_resp-reg_receiver"/>
</dbReference>
<keyword evidence="3" id="KW-0067">ATP-binding</keyword>
<reference evidence="11 12" key="1">
    <citation type="submission" date="2017-08" db="EMBL/GenBank/DDBJ databases">
        <authorList>
            <person name="de Groot N.N."/>
        </authorList>
    </citation>
    <scope>NUCLEOTIDE SEQUENCE [LARGE SCALE GENOMIC DNA]</scope>
    <source>
        <strain evidence="11 12">Nm15</strain>
    </source>
</reference>
<keyword evidence="2" id="KW-0547">Nucleotide-binding</keyword>
<keyword evidence="1 8" id="KW-0597">Phosphoprotein</keyword>
<dbReference type="InterPro" id="IPR011006">
    <property type="entry name" value="CheY-like_superfamily"/>
</dbReference>
<dbReference type="Pfam" id="PF00072">
    <property type="entry name" value="Response_reg"/>
    <property type="match status" value="1"/>
</dbReference>
<dbReference type="GO" id="GO:0005524">
    <property type="term" value="F:ATP binding"/>
    <property type="evidence" value="ECO:0007669"/>
    <property type="project" value="UniProtKB-KW"/>
</dbReference>
<dbReference type="Proteomes" id="UP000242498">
    <property type="component" value="Chromosome I"/>
</dbReference>
<dbReference type="GO" id="GO:0000160">
    <property type="term" value="P:phosphorelay signal transduction system"/>
    <property type="evidence" value="ECO:0007669"/>
    <property type="project" value="UniProtKB-KW"/>
</dbReference>
<dbReference type="FunFam" id="3.40.50.2300:FF:000018">
    <property type="entry name" value="DNA-binding transcriptional regulator NtrC"/>
    <property type="match status" value="1"/>
</dbReference>
<dbReference type="InterPro" id="IPR058031">
    <property type="entry name" value="AAA_lid_NorR"/>
</dbReference>
<keyword evidence="7" id="KW-0804">Transcription</keyword>
<evidence type="ECO:0000256" key="4">
    <source>
        <dbReference type="ARBA" id="ARBA00023012"/>
    </source>
</evidence>
<dbReference type="InterPro" id="IPR002078">
    <property type="entry name" value="Sigma_54_int"/>
</dbReference>
<dbReference type="Gene3D" id="1.10.8.60">
    <property type="match status" value="1"/>
</dbReference>
<dbReference type="AlphaFoldDB" id="A0A285BYH2"/>
<organism evidence="11 12">
    <name type="scientific">Nitrosomonas ureae</name>
    <dbReference type="NCBI Taxonomy" id="44577"/>
    <lineage>
        <taxon>Bacteria</taxon>
        <taxon>Pseudomonadati</taxon>
        <taxon>Pseudomonadota</taxon>
        <taxon>Betaproteobacteria</taxon>
        <taxon>Nitrosomonadales</taxon>
        <taxon>Nitrosomonadaceae</taxon>
        <taxon>Nitrosomonas</taxon>
    </lineage>
</organism>
<dbReference type="PRINTS" id="PR01590">
    <property type="entry name" value="HTHFIS"/>
</dbReference>
<keyword evidence="4" id="KW-0902">Two-component regulatory system</keyword>
<evidence type="ECO:0000256" key="1">
    <source>
        <dbReference type="ARBA" id="ARBA00022553"/>
    </source>
</evidence>
<keyword evidence="6" id="KW-0238">DNA-binding</keyword>
<evidence type="ECO:0000313" key="12">
    <source>
        <dbReference type="Proteomes" id="UP000242498"/>
    </source>
</evidence>
<dbReference type="Pfam" id="PF00158">
    <property type="entry name" value="Sigma54_activat"/>
    <property type="match status" value="1"/>
</dbReference>
<dbReference type="PROSITE" id="PS00676">
    <property type="entry name" value="SIGMA54_INTERACT_2"/>
    <property type="match status" value="1"/>
</dbReference>
<evidence type="ECO:0000256" key="8">
    <source>
        <dbReference type="PROSITE-ProRule" id="PRU00169"/>
    </source>
</evidence>
<dbReference type="Gene3D" id="3.40.50.300">
    <property type="entry name" value="P-loop containing nucleotide triphosphate hydrolases"/>
    <property type="match status" value="1"/>
</dbReference>
<dbReference type="Pfam" id="PF25601">
    <property type="entry name" value="AAA_lid_14"/>
    <property type="match status" value="1"/>
</dbReference>
<dbReference type="Pfam" id="PF02954">
    <property type="entry name" value="HTH_8"/>
    <property type="match status" value="1"/>
</dbReference>
<evidence type="ECO:0000256" key="2">
    <source>
        <dbReference type="ARBA" id="ARBA00022741"/>
    </source>
</evidence>
<keyword evidence="5" id="KW-0805">Transcription regulation</keyword>
<dbReference type="SUPFAM" id="SSF52540">
    <property type="entry name" value="P-loop containing nucleoside triphosphate hydrolases"/>
    <property type="match status" value="1"/>
</dbReference>
<dbReference type="RefSeq" id="WP_172424099.1">
    <property type="nucleotide sequence ID" value="NZ_LT907782.1"/>
</dbReference>
<feature type="domain" description="Sigma-54 factor interaction" evidence="9">
    <location>
        <begin position="129"/>
        <end position="358"/>
    </location>
</feature>
<dbReference type="PROSITE" id="PS50110">
    <property type="entry name" value="RESPONSE_REGULATORY"/>
    <property type="match status" value="1"/>
</dbReference>
<feature type="modified residue" description="4-aspartylphosphate" evidence="8">
    <location>
        <position position="54"/>
    </location>
</feature>
<dbReference type="PROSITE" id="PS50045">
    <property type="entry name" value="SIGMA54_INTERACT_4"/>
    <property type="match status" value="1"/>
</dbReference>
<proteinExistence type="predicted"/>
<dbReference type="EMBL" id="LT907782">
    <property type="protein sequence ID" value="SNX60269.1"/>
    <property type="molecule type" value="Genomic_DNA"/>
</dbReference>
<feature type="domain" description="Response regulatory" evidence="10">
    <location>
        <begin position="5"/>
        <end position="119"/>
    </location>
</feature>
<evidence type="ECO:0000256" key="3">
    <source>
        <dbReference type="ARBA" id="ARBA00022840"/>
    </source>
</evidence>
<dbReference type="PANTHER" id="PTHR32071:SF21">
    <property type="entry name" value="TRANSCRIPTIONAL REGULATORY PROTEIN FLGR"/>
    <property type="match status" value="1"/>
</dbReference>
<dbReference type="SUPFAM" id="SSF52172">
    <property type="entry name" value="CheY-like"/>
    <property type="match status" value="1"/>
</dbReference>
<dbReference type="PANTHER" id="PTHR32071">
    <property type="entry name" value="TRANSCRIPTIONAL REGULATORY PROTEIN"/>
    <property type="match status" value="1"/>
</dbReference>
<protein>
    <submittedName>
        <fullName evidence="11">Two-component system, response regulator FlrC</fullName>
    </submittedName>
</protein>
<evidence type="ECO:0000259" key="9">
    <source>
        <dbReference type="PROSITE" id="PS50045"/>
    </source>
</evidence>
<dbReference type="SUPFAM" id="SSF46689">
    <property type="entry name" value="Homeodomain-like"/>
    <property type="match status" value="1"/>
</dbReference>